<reference evidence="6 7" key="1">
    <citation type="journal article" date="2018" name="PLoS Pathog.">
        <title>Evolution of structural diversity of trichothecenes, a family of toxins produced by plant pathogenic and entomopathogenic fungi.</title>
        <authorList>
            <person name="Proctor R.H."/>
            <person name="McCormick S.P."/>
            <person name="Kim H.S."/>
            <person name="Cardoza R.E."/>
            <person name="Stanley A.M."/>
            <person name="Lindo L."/>
            <person name="Kelly A."/>
            <person name="Brown D.W."/>
            <person name="Lee T."/>
            <person name="Vaughan M.M."/>
            <person name="Alexander N.J."/>
            <person name="Busman M."/>
            <person name="Gutierrez S."/>
        </authorList>
    </citation>
    <scope>NUCLEOTIDE SEQUENCE [LARGE SCALE GENOMIC DNA]</scope>
    <source>
        <strain evidence="6 7">IBT 40837</strain>
    </source>
</reference>
<dbReference type="PROSITE" id="PS00036">
    <property type="entry name" value="BZIP_BASIC"/>
    <property type="match status" value="1"/>
</dbReference>
<dbReference type="Proteomes" id="UP000266272">
    <property type="component" value="Unassembled WGS sequence"/>
</dbReference>
<keyword evidence="7" id="KW-1185">Reference proteome</keyword>
<feature type="region of interest" description="Disordered" evidence="4">
    <location>
        <begin position="119"/>
        <end position="150"/>
    </location>
</feature>
<dbReference type="InterPro" id="IPR046347">
    <property type="entry name" value="bZIP_sf"/>
</dbReference>
<dbReference type="STRING" id="490622.A0A395NQ47"/>
<dbReference type="PROSITE" id="PS50088">
    <property type="entry name" value="ANK_REPEAT"/>
    <property type="match status" value="3"/>
</dbReference>
<dbReference type="SMART" id="SM00248">
    <property type="entry name" value="ANK"/>
    <property type="match status" value="4"/>
</dbReference>
<evidence type="ECO:0000256" key="3">
    <source>
        <dbReference type="PROSITE-ProRule" id="PRU00023"/>
    </source>
</evidence>
<proteinExistence type="predicted"/>
<dbReference type="EMBL" id="PXOA01000235">
    <property type="protein sequence ID" value="RFU78091.1"/>
    <property type="molecule type" value="Genomic_DNA"/>
</dbReference>
<dbReference type="InterPro" id="IPR036770">
    <property type="entry name" value="Ankyrin_rpt-contain_sf"/>
</dbReference>
<evidence type="ECO:0000256" key="1">
    <source>
        <dbReference type="ARBA" id="ARBA00022737"/>
    </source>
</evidence>
<sequence length="348" mass="37751">MAMPDDPLERRRVQNRMAQRRFRFRQNQRNAIELVGQVQNAAASLYLEAVNLDGRLDDFSLPTNDGSSIPVDFSASLSCVGSLSETFSLLDSHNRHDHFTGVDANGNCIPYAISEPVHSTLSTSPSNSTTLDILGSGRMQDRNTSPAQSENLHYVSEEKSLESAIMATTDLIKTSNFSSPDRSSAGAPLDQPSAGTSPGTSDESGINNPGWLSALHMAARRGHGGIVRLLLQHCMDTNERDSDGLTPLMHAVAGGHEEVVNLLLAHGARLGDVDGRRRSVLHWAVLTYREGLLRLLLKHAATDDPLLIDGYDETGRTPLHTAIDSGFETGVSILVEFGVNLHSRARKP</sequence>
<dbReference type="SUPFAM" id="SSF48403">
    <property type="entry name" value="Ankyrin repeat"/>
    <property type="match status" value="1"/>
</dbReference>
<gene>
    <name evidence="6" type="ORF">TARUN_4152</name>
</gene>
<feature type="compositionally biased region" description="Low complexity" evidence="4">
    <location>
        <begin position="119"/>
        <end position="131"/>
    </location>
</feature>
<dbReference type="Gene3D" id="1.25.40.20">
    <property type="entry name" value="Ankyrin repeat-containing domain"/>
    <property type="match status" value="1"/>
</dbReference>
<dbReference type="OrthoDB" id="4893149at2759"/>
<evidence type="ECO:0000259" key="5">
    <source>
        <dbReference type="PROSITE" id="PS00036"/>
    </source>
</evidence>
<evidence type="ECO:0000256" key="4">
    <source>
        <dbReference type="SAM" id="MobiDB-lite"/>
    </source>
</evidence>
<accession>A0A395NQ47</accession>
<dbReference type="PROSITE" id="PS50297">
    <property type="entry name" value="ANK_REP_REGION"/>
    <property type="match status" value="3"/>
</dbReference>
<dbReference type="PANTHER" id="PTHR24198:SF165">
    <property type="entry name" value="ANKYRIN REPEAT-CONTAINING PROTEIN-RELATED"/>
    <property type="match status" value="1"/>
</dbReference>
<dbReference type="Pfam" id="PF12796">
    <property type="entry name" value="Ank_2"/>
    <property type="match status" value="2"/>
</dbReference>
<feature type="repeat" description="ANK" evidence="3">
    <location>
        <begin position="243"/>
        <end position="275"/>
    </location>
</feature>
<evidence type="ECO:0000313" key="7">
    <source>
        <dbReference type="Proteomes" id="UP000266272"/>
    </source>
</evidence>
<dbReference type="SUPFAM" id="SSF57959">
    <property type="entry name" value="Leucine zipper domain"/>
    <property type="match status" value="1"/>
</dbReference>
<dbReference type="PANTHER" id="PTHR24198">
    <property type="entry name" value="ANKYRIN REPEAT AND PROTEIN KINASE DOMAIN-CONTAINING PROTEIN"/>
    <property type="match status" value="1"/>
</dbReference>
<organism evidence="6 7">
    <name type="scientific">Trichoderma arundinaceum</name>
    <dbReference type="NCBI Taxonomy" id="490622"/>
    <lineage>
        <taxon>Eukaryota</taxon>
        <taxon>Fungi</taxon>
        <taxon>Dikarya</taxon>
        <taxon>Ascomycota</taxon>
        <taxon>Pezizomycotina</taxon>
        <taxon>Sordariomycetes</taxon>
        <taxon>Hypocreomycetidae</taxon>
        <taxon>Hypocreales</taxon>
        <taxon>Hypocreaceae</taxon>
        <taxon>Trichoderma</taxon>
    </lineage>
</organism>
<dbReference type="AlphaFoldDB" id="A0A395NQ47"/>
<dbReference type="InterPro" id="IPR002110">
    <property type="entry name" value="Ankyrin_rpt"/>
</dbReference>
<evidence type="ECO:0000313" key="6">
    <source>
        <dbReference type="EMBL" id="RFU78091.1"/>
    </source>
</evidence>
<protein>
    <submittedName>
        <fullName evidence="6">Ankyrin repeat domain-containing 27</fullName>
    </submittedName>
</protein>
<feature type="region of interest" description="Disordered" evidence="4">
    <location>
        <begin position="175"/>
        <end position="208"/>
    </location>
</feature>
<dbReference type="GO" id="GO:0003700">
    <property type="term" value="F:DNA-binding transcription factor activity"/>
    <property type="evidence" value="ECO:0007669"/>
    <property type="project" value="InterPro"/>
</dbReference>
<feature type="repeat" description="ANK" evidence="3">
    <location>
        <begin position="314"/>
        <end position="346"/>
    </location>
</feature>
<feature type="compositionally biased region" description="Polar residues" evidence="4">
    <location>
        <begin position="193"/>
        <end position="207"/>
    </location>
</feature>
<feature type="domain" description="BZIP" evidence="5">
    <location>
        <begin position="10"/>
        <end position="25"/>
    </location>
</feature>
<feature type="repeat" description="ANK" evidence="3">
    <location>
        <begin position="210"/>
        <end position="242"/>
    </location>
</feature>
<dbReference type="InterPro" id="IPR004827">
    <property type="entry name" value="bZIP"/>
</dbReference>
<keyword evidence="1" id="KW-0677">Repeat</keyword>
<comment type="caution">
    <text evidence="6">The sequence shown here is derived from an EMBL/GenBank/DDBJ whole genome shotgun (WGS) entry which is preliminary data.</text>
</comment>
<name>A0A395NQ47_TRIAR</name>
<evidence type="ECO:0000256" key="2">
    <source>
        <dbReference type="ARBA" id="ARBA00023043"/>
    </source>
</evidence>
<keyword evidence="2 3" id="KW-0040">ANK repeat</keyword>